<gene>
    <name evidence="5" type="ORF">AB0C36_08910</name>
</gene>
<dbReference type="InterPro" id="IPR011008">
    <property type="entry name" value="Dimeric_a/b-barrel"/>
</dbReference>
<evidence type="ECO:0000313" key="6">
    <source>
        <dbReference type="Proteomes" id="UP001551482"/>
    </source>
</evidence>
<dbReference type="PANTHER" id="PTHR30154">
    <property type="entry name" value="LEUCINE-RESPONSIVE REGULATORY PROTEIN"/>
    <property type="match status" value="1"/>
</dbReference>
<dbReference type="InterPro" id="IPR000485">
    <property type="entry name" value="AsnC-type_HTH_dom"/>
</dbReference>
<keyword evidence="6" id="KW-1185">Reference proteome</keyword>
<dbReference type="InterPro" id="IPR036390">
    <property type="entry name" value="WH_DNA-bd_sf"/>
</dbReference>
<comment type="caution">
    <text evidence="5">The sequence shown here is derived from an EMBL/GenBank/DDBJ whole genome shotgun (WGS) entry which is preliminary data.</text>
</comment>
<keyword evidence="1" id="KW-0805">Transcription regulation</keyword>
<dbReference type="PRINTS" id="PR00033">
    <property type="entry name" value="HTHASNC"/>
</dbReference>
<accession>A0ABV3DCZ8</accession>
<keyword evidence="3" id="KW-0804">Transcription</keyword>
<dbReference type="Gene3D" id="1.10.10.10">
    <property type="entry name" value="Winged helix-like DNA-binding domain superfamily/Winged helix DNA-binding domain"/>
    <property type="match status" value="2"/>
</dbReference>
<protein>
    <submittedName>
        <fullName evidence="5">Lrp/AsnC family transcriptional regulator</fullName>
    </submittedName>
</protein>
<keyword evidence="2" id="KW-0238">DNA-binding</keyword>
<sequence>MESSTPRTTVGTTGTAGMPVTLDAIDRALIHALEIDGRAPFARIAGVIGVSEQTVARRYRRLRGTGVARVVGLANPQRLGLTTWVVRIRSTPDAAFAIAEALARRRDTSWVELTSGGTEISCVARLGSNADADNLLRHTLPRTPKVVDITAQCVLHIAHGGPMSWREKSAWLTPDQVAELDPGHGPLNHDLDTGPSGVTPTEADTRLFEQLARDGRSGYAELASAAGQSESWVRRRMDELRRERLLFFELDADPAALGHRTTAALRMSVPPSHLADVLAKLSLHPEVVFAAATTGATNVIAVACFRDETELYGYLTTRIAALTRVTSVETTTVFRLLKREGAILTTPRPTGAR</sequence>
<evidence type="ECO:0000256" key="2">
    <source>
        <dbReference type="ARBA" id="ARBA00023125"/>
    </source>
</evidence>
<evidence type="ECO:0000256" key="3">
    <source>
        <dbReference type="ARBA" id="ARBA00023163"/>
    </source>
</evidence>
<dbReference type="Pfam" id="PF01037">
    <property type="entry name" value="AsnC_trans_reg"/>
    <property type="match status" value="1"/>
</dbReference>
<name>A0ABV3DCZ8_9ACTN</name>
<dbReference type="Proteomes" id="UP001551482">
    <property type="component" value="Unassembled WGS sequence"/>
</dbReference>
<evidence type="ECO:0000259" key="4">
    <source>
        <dbReference type="PROSITE" id="PS50956"/>
    </source>
</evidence>
<dbReference type="Pfam" id="PF13404">
    <property type="entry name" value="HTH_AsnC-type"/>
    <property type="match status" value="1"/>
</dbReference>
<feature type="domain" description="HTH asnC-type" evidence="4">
    <location>
        <begin position="22"/>
        <end position="82"/>
    </location>
</feature>
<reference evidence="5 6" key="1">
    <citation type="submission" date="2024-06" db="EMBL/GenBank/DDBJ databases">
        <title>The Natural Products Discovery Center: Release of the First 8490 Sequenced Strains for Exploring Actinobacteria Biosynthetic Diversity.</title>
        <authorList>
            <person name="Kalkreuter E."/>
            <person name="Kautsar S.A."/>
            <person name="Yang D."/>
            <person name="Bader C.D."/>
            <person name="Teijaro C.N."/>
            <person name="Fluegel L."/>
            <person name="Davis C.M."/>
            <person name="Simpson J.R."/>
            <person name="Lauterbach L."/>
            <person name="Steele A.D."/>
            <person name="Gui C."/>
            <person name="Meng S."/>
            <person name="Li G."/>
            <person name="Viehrig K."/>
            <person name="Ye F."/>
            <person name="Su P."/>
            <person name="Kiefer A.F."/>
            <person name="Nichols A."/>
            <person name="Cepeda A.J."/>
            <person name="Yan W."/>
            <person name="Fan B."/>
            <person name="Jiang Y."/>
            <person name="Adhikari A."/>
            <person name="Zheng C.-J."/>
            <person name="Schuster L."/>
            <person name="Cowan T.M."/>
            <person name="Smanski M.J."/>
            <person name="Chevrette M.G."/>
            <person name="De Carvalho L.P.S."/>
            <person name="Shen B."/>
        </authorList>
    </citation>
    <scope>NUCLEOTIDE SEQUENCE [LARGE SCALE GENOMIC DNA]</scope>
    <source>
        <strain evidence="5 6">NPDC048946</strain>
    </source>
</reference>
<proteinExistence type="predicted"/>
<evidence type="ECO:0000256" key="1">
    <source>
        <dbReference type="ARBA" id="ARBA00023015"/>
    </source>
</evidence>
<dbReference type="InterPro" id="IPR036388">
    <property type="entry name" value="WH-like_DNA-bd_sf"/>
</dbReference>
<dbReference type="PANTHER" id="PTHR30154:SF34">
    <property type="entry name" value="TRANSCRIPTIONAL REGULATOR AZLB"/>
    <property type="match status" value="1"/>
</dbReference>
<organism evidence="5 6">
    <name type="scientific">Streptodolium elevatio</name>
    <dbReference type="NCBI Taxonomy" id="3157996"/>
    <lineage>
        <taxon>Bacteria</taxon>
        <taxon>Bacillati</taxon>
        <taxon>Actinomycetota</taxon>
        <taxon>Actinomycetes</taxon>
        <taxon>Kitasatosporales</taxon>
        <taxon>Streptomycetaceae</taxon>
        <taxon>Streptodolium</taxon>
    </lineage>
</organism>
<dbReference type="InterPro" id="IPR019888">
    <property type="entry name" value="Tscrpt_reg_AsnC-like"/>
</dbReference>
<dbReference type="RefSeq" id="WP_358351386.1">
    <property type="nucleotide sequence ID" value="NZ_JBEZFP010000016.1"/>
</dbReference>
<dbReference type="SMART" id="SM00344">
    <property type="entry name" value="HTH_ASNC"/>
    <property type="match status" value="2"/>
</dbReference>
<dbReference type="Gene3D" id="3.30.70.920">
    <property type="match status" value="1"/>
</dbReference>
<dbReference type="SUPFAM" id="SSF54909">
    <property type="entry name" value="Dimeric alpha+beta barrel"/>
    <property type="match status" value="1"/>
</dbReference>
<dbReference type="EMBL" id="JBEZFP010000016">
    <property type="protein sequence ID" value="MEU8133613.1"/>
    <property type="molecule type" value="Genomic_DNA"/>
</dbReference>
<dbReference type="InterPro" id="IPR019887">
    <property type="entry name" value="Tscrpt_reg_AsnC/Lrp_C"/>
</dbReference>
<evidence type="ECO:0000313" key="5">
    <source>
        <dbReference type="EMBL" id="MEU8133613.1"/>
    </source>
</evidence>
<dbReference type="PROSITE" id="PS50956">
    <property type="entry name" value="HTH_ASNC_2"/>
    <property type="match status" value="1"/>
</dbReference>
<dbReference type="SUPFAM" id="SSF46785">
    <property type="entry name" value="Winged helix' DNA-binding domain"/>
    <property type="match status" value="2"/>
</dbReference>